<feature type="region of interest" description="Disordered" evidence="1">
    <location>
        <begin position="1"/>
        <end position="38"/>
    </location>
</feature>
<organism evidence="2 3">
    <name type="scientific">Penicillium cf. viridicatum</name>
    <dbReference type="NCBI Taxonomy" id="2972119"/>
    <lineage>
        <taxon>Eukaryota</taxon>
        <taxon>Fungi</taxon>
        <taxon>Dikarya</taxon>
        <taxon>Ascomycota</taxon>
        <taxon>Pezizomycotina</taxon>
        <taxon>Eurotiomycetes</taxon>
        <taxon>Eurotiomycetidae</taxon>
        <taxon>Eurotiales</taxon>
        <taxon>Aspergillaceae</taxon>
        <taxon>Penicillium</taxon>
    </lineage>
</organism>
<gene>
    <name evidence="2" type="ORF">N7449_001894</name>
</gene>
<comment type="caution">
    <text evidence="2">The sequence shown here is derived from an EMBL/GenBank/DDBJ whole genome shotgun (WGS) entry which is preliminary data.</text>
</comment>
<dbReference type="PANTHER" id="PTHR10039:SF5">
    <property type="entry name" value="NACHT DOMAIN-CONTAINING PROTEIN"/>
    <property type="match status" value="1"/>
</dbReference>
<protein>
    <submittedName>
        <fullName evidence="2">Uncharacterized protein</fullName>
    </submittedName>
</protein>
<sequence length="279" mass="32869">MVDEEYQSADDQSVSSTESGETHDERMATRENYEQEQEKQEALQIYTREKFLAWLNSDAPICIDKVKETFNRLIQEASSSESYFYFFINNLDEFEGDEVDHWRLSQDLKSWTAQAENVKLCVSSRPRIPFVQSFANDLNHQISIHELTRGDIFNFSVAMFEKDPNFHRVKDIYKDLVTEVVEAFDGMRPYTETELNERFERASSMKETATISYEVQFLHRSARDYIVNTREVQMRSCLPDFDVYSGISRLLLAEFKFARFTLHDIRPRVWGHLGEKVEL</sequence>
<evidence type="ECO:0000256" key="1">
    <source>
        <dbReference type="SAM" id="MobiDB-lite"/>
    </source>
</evidence>
<feature type="compositionally biased region" description="Polar residues" evidence="1">
    <location>
        <begin position="9"/>
        <end position="19"/>
    </location>
</feature>
<dbReference type="AlphaFoldDB" id="A0A9W9N7L4"/>
<keyword evidence="3" id="KW-1185">Reference proteome</keyword>
<accession>A0A9W9N7L4</accession>
<dbReference type="OrthoDB" id="443402at2759"/>
<evidence type="ECO:0000313" key="3">
    <source>
        <dbReference type="Proteomes" id="UP001150942"/>
    </source>
</evidence>
<reference evidence="2" key="1">
    <citation type="submission" date="2022-11" db="EMBL/GenBank/DDBJ databases">
        <authorList>
            <person name="Petersen C."/>
        </authorList>
    </citation>
    <scope>NUCLEOTIDE SEQUENCE</scope>
    <source>
        <strain evidence="2">IBT 20477</strain>
    </source>
</reference>
<proteinExistence type="predicted"/>
<evidence type="ECO:0000313" key="2">
    <source>
        <dbReference type="EMBL" id="KAJ5214725.1"/>
    </source>
</evidence>
<name>A0A9W9N7L4_9EURO</name>
<reference evidence="2" key="2">
    <citation type="journal article" date="2023" name="IMA Fungus">
        <title>Comparative genomic study of the Penicillium genus elucidates a diverse pangenome and 15 lateral gene transfer events.</title>
        <authorList>
            <person name="Petersen C."/>
            <person name="Sorensen T."/>
            <person name="Nielsen M.R."/>
            <person name="Sondergaard T.E."/>
            <person name="Sorensen J.L."/>
            <person name="Fitzpatrick D.A."/>
            <person name="Frisvad J.C."/>
            <person name="Nielsen K.L."/>
        </authorList>
    </citation>
    <scope>NUCLEOTIDE SEQUENCE</scope>
    <source>
        <strain evidence="2">IBT 20477</strain>
    </source>
</reference>
<dbReference type="EMBL" id="JAPQKQ010000001">
    <property type="protein sequence ID" value="KAJ5214725.1"/>
    <property type="molecule type" value="Genomic_DNA"/>
</dbReference>
<dbReference type="PANTHER" id="PTHR10039">
    <property type="entry name" value="AMELOGENIN"/>
    <property type="match status" value="1"/>
</dbReference>
<feature type="compositionally biased region" description="Basic and acidic residues" evidence="1">
    <location>
        <begin position="20"/>
        <end position="38"/>
    </location>
</feature>
<dbReference type="Proteomes" id="UP001150942">
    <property type="component" value="Unassembled WGS sequence"/>
</dbReference>